<dbReference type="InterPro" id="IPR026850">
    <property type="entry name" value="FANCL_C"/>
</dbReference>
<accession>A0A7S4NZ15</accession>
<evidence type="ECO:0008006" key="6">
    <source>
        <dbReference type="Google" id="ProtNLM"/>
    </source>
</evidence>
<dbReference type="InterPro" id="IPR043003">
    <property type="entry name" value="FANCL_d3_sf"/>
</dbReference>
<feature type="domain" description="Fanconi anemia complex subunit FancL WD-repeat containing" evidence="1">
    <location>
        <begin position="11"/>
        <end position="99"/>
    </location>
</feature>
<evidence type="ECO:0000259" key="1">
    <source>
        <dbReference type="Pfam" id="PF09765"/>
    </source>
</evidence>
<dbReference type="PANTHER" id="PTHR13206">
    <property type="entry name" value="UBIQUITIN LIGASE PROTEIN PHF9 FANCONI ANEMIA GROUP L PROTEIN"/>
    <property type="match status" value="1"/>
</dbReference>
<feature type="domain" description="FANCL UBC-like" evidence="3">
    <location>
        <begin position="117"/>
        <end position="201"/>
    </location>
</feature>
<feature type="domain" description="FANCL UBC-like" evidence="4">
    <location>
        <begin position="204"/>
        <end position="299"/>
    </location>
</feature>
<dbReference type="InterPro" id="IPR019162">
    <property type="entry name" value="FancL_WD-rpt_cont_dom"/>
</dbReference>
<evidence type="ECO:0000259" key="2">
    <source>
        <dbReference type="Pfam" id="PF11793"/>
    </source>
</evidence>
<dbReference type="CDD" id="cd16490">
    <property type="entry name" value="RING-CH-C4HC3_FANCL"/>
    <property type="match status" value="1"/>
</dbReference>
<dbReference type="Pfam" id="PF18891">
    <property type="entry name" value="FANCL_d3"/>
    <property type="match status" value="1"/>
</dbReference>
<evidence type="ECO:0000259" key="3">
    <source>
        <dbReference type="Pfam" id="PF18890"/>
    </source>
</evidence>
<name>A0A7S4NZ15_GUITH</name>
<reference evidence="5" key="1">
    <citation type="submission" date="2021-01" db="EMBL/GenBank/DDBJ databases">
        <authorList>
            <person name="Corre E."/>
            <person name="Pelletier E."/>
            <person name="Niang G."/>
            <person name="Scheremetjew M."/>
            <person name="Finn R."/>
            <person name="Kale V."/>
            <person name="Holt S."/>
            <person name="Cochrane G."/>
            <person name="Meng A."/>
            <person name="Brown T."/>
            <person name="Cohen L."/>
        </authorList>
    </citation>
    <scope>NUCLEOTIDE SEQUENCE</scope>
    <source>
        <strain evidence="5">CCMP 2712</strain>
    </source>
</reference>
<dbReference type="InterPro" id="IPR016135">
    <property type="entry name" value="UBQ-conjugating_enzyme/RWD"/>
</dbReference>
<dbReference type="AlphaFoldDB" id="A0A7S4NZ15"/>
<evidence type="ECO:0000259" key="4">
    <source>
        <dbReference type="Pfam" id="PF18891"/>
    </source>
</evidence>
<dbReference type="Pfam" id="PF18890">
    <property type="entry name" value="FANCL_d2"/>
    <property type="match status" value="1"/>
</dbReference>
<dbReference type="GO" id="GO:0006513">
    <property type="term" value="P:protein monoubiquitination"/>
    <property type="evidence" value="ECO:0007669"/>
    <property type="project" value="TreeGrafter"/>
</dbReference>
<dbReference type="Gene3D" id="3.30.40.10">
    <property type="entry name" value="Zinc/RING finger domain, C3HC4 (zinc finger)"/>
    <property type="match status" value="1"/>
</dbReference>
<sequence>MRSNRRPGILLLVPEDLEGTAQCGFANMQDESYRVRISERRMQTARARSETAGSRKLHLEMENGLIEVLGAEMNAVNNRLKSSQSVESFVEELEIILERVASNMTSRVPPRADTMMAIVAEIEEIGWNSVHDLHPDFNNVKFAVEDAAKRSHVVEVDLNMSYPHDPPVCRGATPIPFILRWRDGYTLRNVIEQFEEHLHQFQLLWDVLDDIDQHSWVLEPSVATRDLASRRIAIGNHCSIQVDIPILNPLSVPEVRFLGADSVILPLKDKLNQRLLLWDMKVFVLQNLQNILEIEFPTKQTVVAEELSVECAICYTYRLDGEIPDIVCDNSKCARPFHAACLYEWLRAIPTSRQAFNTLFGSCTYCGSLCYKPTFLARS</sequence>
<dbReference type="GO" id="GO:0043240">
    <property type="term" value="C:Fanconi anaemia nuclear complex"/>
    <property type="evidence" value="ECO:0007669"/>
    <property type="project" value="InterPro"/>
</dbReference>
<dbReference type="CDD" id="cd23831">
    <property type="entry name" value="DRWD-N_FANCL"/>
    <property type="match status" value="1"/>
</dbReference>
<dbReference type="EMBL" id="HBKN01031227">
    <property type="protein sequence ID" value="CAE2316013.1"/>
    <property type="molecule type" value="Transcribed_RNA"/>
</dbReference>
<dbReference type="Pfam" id="PF11793">
    <property type="entry name" value="FANCL_C"/>
    <property type="match status" value="1"/>
</dbReference>
<proteinExistence type="predicted"/>
<dbReference type="Gene3D" id="3.10.110.20">
    <property type="entry name" value="RWD domain-like"/>
    <property type="match status" value="1"/>
</dbReference>
<gene>
    <name evidence="5" type="ORF">GTHE00462_LOCUS24257</name>
</gene>
<evidence type="ECO:0000313" key="5">
    <source>
        <dbReference type="EMBL" id="CAE2316013.1"/>
    </source>
</evidence>
<dbReference type="SUPFAM" id="SSF57850">
    <property type="entry name" value="RING/U-box"/>
    <property type="match status" value="1"/>
</dbReference>
<protein>
    <recommendedName>
        <fullName evidence="6">RING-type domain-containing protein</fullName>
    </recommendedName>
</protein>
<dbReference type="InterPro" id="IPR013083">
    <property type="entry name" value="Znf_RING/FYVE/PHD"/>
</dbReference>
<dbReference type="InterPro" id="IPR026848">
    <property type="entry name" value="Fancl"/>
</dbReference>
<feature type="domain" description="FANCL C-terminal" evidence="2">
    <location>
        <begin position="308"/>
        <end position="367"/>
    </location>
</feature>
<dbReference type="CDD" id="cd23786">
    <property type="entry name" value="ELF_FANCL"/>
    <property type="match status" value="1"/>
</dbReference>
<dbReference type="CDD" id="cd23832">
    <property type="entry name" value="DRWD-C_FANCL"/>
    <property type="match status" value="1"/>
</dbReference>
<dbReference type="InterPro" id="IPR043898">
    <property type="entry name" value="FANCL_d2"/>
</dbReference>
<dbReference type="InterPro" id="IPR044037">
    <property type="entry name" value="FANCL_d3"/>
</dbReference>
<dbReference type="GO" id="GO:0061630">
    <property type="term" value="F:ubiquitin protein ligase activity"/>
    <property type="evidence" value="ECO:0007669"/>
    <property type="project" value="TreeGrafter"/>
</dbReference>
<organism evidence="5">
    <name type="scientific">Guillardia theta</name>
    <name type="common">Cryptophyte</name>
    <name type="synonym">Cryptomonas phi</name>
    <dbReference type="NCBI Taxonomy" id="55529"/>
    <lineage>
        <taxon>Eukaryota</taxon>
        <taxon>Cryptophyceae</taxon>
        <taxon>Pyrenomonadales</taxon>
        <taxon>Geminigeraceae</taxon>
        <taxon>Guillardia</taxon>
    </lineage>
</organism>
<dbReference type="Pfam" id="PF09765">
    <property type="entry name" value="FANCL_d1"/>
    <property type="match status" value="1"/>
</dbReference>
<dbReference type="SMART" id="SM01197">
    <property type="entry name" value="FANCL_C"/>
    <property type="match status" value="1"/>
</dbReference>
<dbReference type="Gene3D" id="3.10.110.10">
    <property type="entry name" value="Ubiquitin Conjugating Enzyme"/>
    <property type="match status" value="1"/>
</dbReference>
<dbReference type="GO" id="GO:0036297">
    <property type="term" value="P:interstrand cross-link repair"/>
    <property type="evidence" value="ECO:0007669"/>
    <property type="project" value="InterPro"/>
</dbReference>
<dbReference type="PANTHER" id="PTHR13206:SF0">
    <property type="entry name" value="E3 UBIQUITIN-PROTEIN LIGASE FANCL"/>
    <property type="match status" value="1"/>
</dbReference>